<comment type="caution">
    <text evidence="4">The sequence shown here is derived from an EMBL/GenBank/DDBJ whole genome shotgun (WGS) entry which is preliminary data.</text>
</comment>
<evidence type="ECO:0000256" key="2">
    <source>
        <dbReference type="ARBA" id="ARBA00022679"/>
    </source>
</evidence>
<dbReference type="GO" id="GO:0008168">
    <property type="term" value="F:methyltransferase activity"/>
    <property type="evidence" value="ECO:0007669"/>
    <property type="project" value="UniProtKB-KW"/>
</dbReference>
<dbReference type="InterPro" id="IPR041698">
    <property type="entry name" value="Methyltransf_25"/>
</dbReference>
<keyword evidence="1 4" id="KW-0489">Methyltransferase</keyword>
<gene>
    <name evidence="4" type="primary">mraW</name>
    <name evidence="4" type="ORF">DRV85_17655</name>
</gene>
<dbReference type="GO" id="GO:0032259">
    <property type="term" value="P:methylation"/>
    <property type="evidence" value="ECO:0007669"/>
    <property type="project" value="UniProtKB-KW"/>
</dbReference>
<evidence type="ECO:0000259" key="3">
    <source>
        <dbReference type="Pfam" id="PF13649"/>
    </source>
</evidence>
<reference evidence="4 5" key="1">
    <citation type="submission" date="2018-07" db="EMBL/GenBank/DDBJ databases">
        <title>Rhodosalinus sp. strain E84T genomic sequence and assembly.</title>
        <authorList>
            <person name="Liu Z.-W."/>
            <person name="Lu D.-C."/>
        </authorList>
    </citation>
    <scope>NUCLEOTIDE SEQUENCE [LARGE SCALE GENOMIC DNA]</scope>
    <source>
        <strain evidence="4 5">E84</strain>
    </source>
</reference>
<dbReference type="PANTHER" id="PTHR43861:SF1">
    <property type="entry name" value="TRANS-ACONITATE 2-METHYLTRANSFERASE"/>
    <property type="match status" value="1"/>
</dbReference>
<dbReference type="AlphaFoldDB" id="A0A365U469"/>
<dbReference type="PANTHER" id="PTHR43861">
    <property type="entry name" value="TRANS-ACONITATE 2-METHYLTRANSFERASE-RELATED"/>
    <property type="match status" value="1"/>
</dbReference>
<evidence type="ECO:0000313" key="5">
    <source>
        <dbReference type="Proteomes" id="UP000253370"/>
    </source>
</evidence>
<evidence type="ECO:0000313" key="4">
    <source>
        <dbReference type="EMBL" id="RBI82896.1"/>
    </source>
</evidence>
<dbReference type="SUPFAM" id="SSF53335">
    <property type="entry name" value="S-adenosyl-L-methionine-dependent methyltransferases"/>
    <property type="match status" value="1"/>
</dbReference>
<keyword evidence="2 4" id="KW-0808">Transferase</keyword>
<dbReference type="EC" id="2.1.1.199" evidence="4"/>
<organism evidence="4 5">
    <name type="scientific">Rhodosalinus halophilus</name>
    <dbReference type="NCBI Taxonomy" id="2259333"/>
    <lineage>
        <taxon>Bacteria</taxon>
        <taxon>Pseudomonadati</taxon>
        <taxon>Pseudomonadota</taxon>
        <taxon>Alphaproteobacteria</taxon>
        <taxon>Rhodobacterales</taxon>
        <taxon>Paracoccaceae</taxon>
        <taxon>Rhodosalinus</taxon>
    </lineage>
</organism>
<dbReference type="Proteomes" id="UP000253370">
    <property type="component" value="Unassembled WGS sequence"/>
</dbReference>
<dbReference type="Pfam" id="PF13649">
    <property type="entry name" value="Methyltransf_25"/>
    <property type="match status" value="1"/>
</dbReference>
<protein>
    <submittedName>
        <fullName evidence="4">16S rRNA (Cytosine(1402)-N(4))-methyltransferase</fullName>
        <ecNumber evidence="4">2.1.1.199</ecNumber>
    </submittedName>
</protein>
<dbReference type="Gene3D" id="3.40.50.150">
    <property type="entry name" value="Vaccinia Virus protein VP39"/>
    <property type="match status" value="1"/>
</dbReference>
<feature type="domain" description="Methyltransferase" evidence="3">
    <location>
        <begin position="33"/>
        <end position="123"/>
    </location>
</feature>
<name>A0A365U469_9RHOB</name>
<accession>A0A365U469</accession>
<sequence length="236" mass="24686">MRLHRGTPRQGPGTAEDVRWALEALGVSGEARVLDAGAGSGADTETLAEALPKARIEAVDASPALVAEARARLARFGPRVTVREGDMARVEGPYDLIWCAGALYFLGVTEGLRAWRGALAPGGAVAFSEPVYLTDPPSEAARAFWAGYPAITDLSGLEVRVRAAGYAVEAVRHLGPEAWRGYMDALEGRIGELEASGARPDDPALAAAMAEARAEVAAWRAAPGDIGYALVLARPA</sequence>
<dbReference type="EMBL" id="QNTQ01000026">
    <property type="protein sequence ID" value="RBI82896.1"/>
    <property type="molecule type" value="Genomic_DNA"/>
</dbReference>
<dbReference type="InterPro" id="IPR029063">
    <property type="entry name" value="SAM-dependent_MTases_sf"/>
</dbReference>
<proteinExistence type="predicted"/>
<evidence type="ECO:0000256" key="1">
    <source>
        <dbReference type="ARBA" id="ARBA00022603"/>
    </source>
</evidence>
<dbReference type="OrthoDB" id="9808480at2"/>
<keyword evidence="5" id="KW-1185">Reference proteome</keyword>
<dbReference type="CDD" id="cd02440">
    <property type="entry name" value="AdoMet_MTases"/>
    <property type="match status" value="1"/>
</dbReference>